<keyword evidence="4" id="KW-0732">Signal</keyword>
<dbReference type="Gene3D" id="2.130.10.10">
    <property type="entry name" value="YVTN repeat-like/Quinoprotein amine dehydrogenase"/>
    <property type="match status" value="1"/>
</dbReference>
<feature type="domain" description="Sema" evidence="5">
    <location>
        <begin position="27"/>
        <end position="502"/>
    </location>
</feature>
<dbReference type="EMBL" id="JBAMIC010000001">
    <property type="protein sequence ID" value="KAK7116206.1"/>
    <property type="molecule type" value="Genomic_DNA"/>
</dbReference>
<reference evidence="6 7" key="1">
    <citation type="submission" date="2024-02" db="EMBL/GenBank/DDBJ databases">
        <title>Chromosome-scale genome assembly of the rough periwinkle Littorina saxatilis.</title>
        <authorList>
            <person name="De Jode A."/>
            <person name="Faria R."/>
            <person name="Formenti G."/>
            <person name="Sims Y."/>
            <person name="Smith T.P."/>
            <person name="Tracey A."/>
            <person name="Wood J.M.D."/>
            <person name="Zagrodzka Z.B."/>
            <person name="Johannesson K."/>
            <person name="Butlin R.K."/>
            <person name="Leder E.H."/>
        </authorList>
    </citation>
    <scope>NUCLEOTIDE SEQUENCE [LARGE SCALE GENOMIC DNA]</scope>
    <source>
        <strain evidence="6">Snail1</strain>
        <tissue evidence="6">Muscle</tissue>
    </source>
</reference>
<evidence type="ECO:0000256" key="3">
    <source>
        <dbReference type="SAM" id="Phobius"/>
    </source>
</evidence>
<dbReference type="InterPro" id="IPR036352">
    <property type="entry name" value="Semap_dom_sf"/>
</dbReference>
<dbReference type="PROSITE" id="PS51004">
    <property type="entry name" value="SEMA"/>
    <property type="match status" value="1"/>
</dbReference>
<feature type="chain" id="PRO_5043054912" description="Sema domain-containing protein" evidence="4">
    <location>
        <begin position="25"/>
        <end position="738"/>
    </location>
</feature>
<dbReference type="GO" id="GO:0030335">
    <property type="term" value="P:positive regulation of cell migration"/>
    <property type="evidence" value="ECO:0007669"/>
    <property type="project" value="TreeGrafter"/>
</dbReference>
<dbReference type="GO" id="GO:0007411">
    <property type="term" value="P:axon guidance"/>
    <property type="evidence" value="ECO:0007669"/>
    <property type="project" value="TreeGrafter"/>
</dbReference>
<dbReference type="GO" id="GO:0005886">
    <property type="term" value="C:plasma membrane"/>
    <property type="evidence" value="ECO:0007669"/>
    <property type="project" value="TreeGrafter"/>
</dbReference>
<feature type="compositionally biased region" description="Polar residues" evidence="2">
    <location>
        <begin position="622"/>
        <end position="632"/>
    </location>
</feature>
<keyword evidence="3" id="KW-0812">Transmembrane</keyword>
<keyword evidence="3" id="KW-0472">Membrane</keyword>
<dbReference type="SMART" id="SM00630">
    <property type="entry name" value="Sema"/>
    <property type="match status" value="1"/>
</dbReference>
<comment type="caution">
    <text evidence="6">The sequence shown here is derived from an EMBL/GenBank/DDBJ whole genome shotgun (WGS) entry which is preliminary data.</text>
</comment>
<keyword evidence="7" id="KW-1185">Reference proteome</keyword>
<evidence type="ECO:0000256" key="4">
    <source>
        <dbReference type="SAM" id="SignalP"/>
    </source>
</evidence>
<dbReference type="Gene3D" id="3.30.1680.10">
    <property type="entry name" value="ligand-binding face of the semaphorins, domain 2"/>
    <property type="match status" value="1"/>
</dbReference>
<dbReference type="FunFam" id="2.130.10.10:FF:000346">
    <property type="entry name" value="Sema-1a, isoform D"/>
    <property type="match status" value="1"/>
</dbReference>
<dbReference type="SUPFAM" id="SSF101912">
    <property type="entry name" value="Sema domain"/>
    <property type="match status" value="1"/>
</dbReference>
<evidence type="ECO:0000256" key="1">
    <source>
        <dbReference type="PROSITE-ProRule" id="PRU00352"/>
    </source>
</evidence>
<keyword evidence="3" id="KW-1133">Transmembrane helix</keyword>
<evidence type="ECO:0000313" key="6">
    <source>
        <dbReference type="EMBL" id="KAK7116206.1"/>
    </source>
</evidence>
<organism evidence="6 7">
    <name type="scientific">Littorina saxatilis</name>
    <dbReference type="NCBI Taxonomy" id="31220"/>
    <lineage>
        <taxon>Eukaryota</taxon>
        <taxon>Metazoa</taxon>
        <taxon>Spiralia</taxon>
        <taxon>Lophotrochozoa</taxon>
        <taxon>Mollusca</taxon>
        <taxon>Gastropoda</taxon>
        <taxon>Caenogastropoda</taxon>
        <taxon>Littorinimorpha</taxon>
        <taxon>Littorinoidea</taxon>
        <taxon>Littorinidae</taxon>
        <taxon>Littorina</taxon>
    </lineage>
</organism>
<sequence>MECVRGFVCLVLLTVTSSLTVVESWQSEWSPSSTVRLDVNTHSVQRFPGKETERDDFRLLLTEDDSMLVAGRNTIYNISMVTLEENAKIEWAPEQSHIDVCQMRQKTPDECQNYIRVLAKKSRDTLFVCGTNAFKPTCRTYNQGEDGSYQKTHHKDKSGTALCPFDPSHNTTAVYADGKLYSATVADFNSRDPLILESTQMVRTEQFDSKWLNEPNFVSSFEKDDKVYFFFRETAVENINCGKAVFSRVGRVCKQDQGGNILLYNIFTSFFKARLNCSIPGDFPFYFDEIQSTSEVGKGNYRPTYDSGDRSDMVYGVFNTPQNSIHGSAICAFRYSDIIRTFEGRFKGQKSFWHNWLTVPWDDTPQPHPQECSNSSRKLPDNTLNFIKNHPLMNSAVPASGGAPLLVHTSFNAQFTKIAVDWMVHAADEKYYDVMFVGTDDGRVIKAVNKGGSAKIETVVIEDIRVFSPHDPVTDVKVFRDKAKNIEKLIVVSKDNVVSIPLHRCHEKKTCRSCVELRDPYCAWQGSSCGNAERGVQDVDNGWSMTLDPSCQDVTIYDDNKKEQEVTTPAPTPAKCACPTVKGTVGSPSIVEEDIDALLVMERENSVHKKNGGSLSGGPRAGQSSEETQDATTAASASVETLAIAIVVSIVLSMLIGFFIGYKVAGCRGNRDSDASYLERTCSLQRSRNRLSSGEHPYYNPDHTIMPKQMNYVVNVKGKLNTASVETKPVTKSNKVYL</sequence>
<dbReference type="InterPro" id="IPR001627">
    <property type="entry name" value="Semap_dom"/>
</dbReference>
<dbReference type="PANTHER" id="PTHR11036:SF127">
    <property type="entry name" value="SEMAPHORIN-1A"/>
    <property type="match status" value="1"/>
</dbReference>
<dbReference type="GO" id="GO:0045499">
    <property type="term" value="F:chemorepellent activity"/>
    <property type="evidence" value="ECO:0007669"/>
    <property type="project" value="TreeGrafter"/>
</dbReference>
<gene>
    <name evidence="6" type="ORF">V1264_001930</name>
</gene>
<dbReference type="PANTHER" id="PTHR11036">
    <property type="entry name" value="SEMAPHORIN"/>
    <property type="match status" value="1"/>
</dbReference>
<name>A0AAN9GQC1_9CAEN</name>
<dbReference type="InterPro" id="IPR027231">
    <property type="entry name" value="Semaphorin"/>
</dbReference>
<feature type="transmembrane region" description="Helical" evidence="3">
    <location>
        <begin position="642"/>
        <end position="662"/>
    </location>
</feature>
<comment type="caution">
    <text evidence="1">Lacks conserved residue(s) required for the propagation of feature annotation.</text>
</comment>
<dbReference type="GO" id="GO:0071526">
    <property type="term" value="P:semaphorin-plexin signaling pathway"/>
    <property type="evidence" value="ECO:0007669"/>
    <property type="project" value="TreeGrafter"/>
</dbReference>
<evidence type="ECO:0000259" key="5">
    <source>
        <dbReference type="PROSITE" id="PS51004"/>
    </source>
</evidence>
<dbReference type="InterPro" id="IPR015943">
    <property type="entry name" value="WD40/YVTN_repeat-like_dom_sf"/>
</dbReference>
<dbReference type="Proteomes" id="UP001374579">
    <property type="component" value="Unassembled WGS sequence"/>
</dbReference>
<dbReference type="SUPFAM" id="SSF103575">
    <property type="entry name" value="Plexin repeat"/>
    <property type="match status" value="1"/>
</dbReference>
<feature type="signal peptide" evidence="4">
    <location>
        <begin position="1"/>
        <end position="24"/>
    </location>
</feature>
<accession>A0AAN9GQC1</accession>
<dbReference type="AlphaFoldDB" id="A0AAN9GQC1"/>
<feature type="region of interest" description="Disordered" evidence="2">
    <location>
        <begin position="608"/>
        <end position="632"/>
    </location>
</feature>
<protein>
    <recommendedName>
        <fullName evidence="5">Sema domain-containing protein</fullName>
    </recommendedName>
</protein>
<proteinExistence type="predicted"/>
<evidence type="ECO:0000313" key="7">
    <source>
        <dbReference type="Proteomes" id="UP001374579"/>
    </source>
</evidence>
<dbReference type="Pfam" id="PF01403">
    <property type="entry name" value="Sema"/>
    <property type="match status" value="1"/>
</dbReference>
<evidence type="ECO:0000256" key="2">
    <source>
        <dbReference type="SAM" id="MobiDB-lite"/>
    </source>
</evidence>
<dbReference type="GO" id="GO:0030215">
    <property type="term" value="F:semaphorin receptor binding"/>
    <property type="evidence" value="ECO:0007669"/>
    <property type="project" value="InterPro"/>
</dbReference>